<dbReference type="Pfam" id="PF10686">
    <property type="entry name" value="YAcAr"/>
    <property type="match status" value="1"/>
</dbReference>
<sequence>MNLLNETRIVITGSRFWEDDVIIPYAIEQIVAGCSGKPVIIQGECPYGGADLIAKNYAERRGYKIESFEPEWKDGKVLGPQRNKRMLEAGADIVLAFPFPNSRGTVDCVKKAMEMGIPVKVYEQNFKVGHDEDVKPNHCSQSSRIHFSPHKGCILR</sequence>
<gene>
    <name evidence="2" type="ORF">GMA3_55</name>
</gene>
<dbReference type="Proteomes" id="UP000204451">
    <property type="component" value="Segment"/>
</dbReference>
<dbReference type="RefSeq" id="YP_009188623.1">
    <property type="nucleotide sequence ID" value="NC_028668.1"/>
</dbReference>
<dbReference type="KEGG" id="vg:26516926"/>
<keyword evidence="3" id="KW-1185">Reference proteome</keyword>
<accession>A0A0K0NL06</accession>
<dbReference type="OrthoDB" id="13008at10239"/>
<reference evidence="2 3" key="1">
    <citation type="journal article" date="2015" name="PLoS ONE">
        <title>Lysis to Kill: Evaluation of the Lytic Abilities, and Genomics of Nine Bacteriophages Infective for Gordonia spp. and Their Potential Use in Activated Sludge Foam Biocontrol.</title>
        <authorList>
            <person name="Dyson Z.A."/>
            <person name="Tucci J."/>
            <person name="Seviour R.J."/>
            <person name="Petrovski S."/>
        </authorList>
    </citation>
    <scope>NUCLEOTIDE SEQUENCE [LARGE SCALE GENOMIC DNA]</scope>
</reference>
<feature type="domain" description="YspA cpYpsA-related SLOG" evidence="1">
    <location>
        <begin position="7"/>
        <end position="74"/>
    </location>
</feature>
<evidence type="ECO:0000259" key="1">
    <source>
        <dbReference type="Pfam" id="PF10686"/>
    </source>
</evidence>
<evidence type="ECO:0000313" key="2">
    <source>
        <dbReference type="EMBL" id="AKL88232.1"/>
    </source>
</evidence>
<dbReference type="EMBL" id="KR063279">
    <property type="protein sequence ID" value="AKL88232.1"/>
    <property type="molecule type" value="Genomic_DNA"/>
</dbReference>
<dbReference type="InterPro" id="IPR019627">
    <property type="entry name" value="YAcAr"/>
</dbReference>
<name>A0A0K0NL06_9CAUD</name>
<proteinExistence type="predicted"/>
<protein>
    <recommendedName>
        <fullName evidence="1">YspA cpYpsA-related SLOG domain-containing protein</fullName>
    </recommendedName>
</protein>
<organism evidence="2 3">
    <name type="scientific">Gordonia phage GMA3</name>
    <dbReference type="NCBI Taxonomy" id="1647284"/>
    <lineage>
        <taxon>Viruses</taxon>
        <taxon>Duplodnaviria</taxon>
        <taxon>Heunggongvirae</taxon>
        <taxon>Uroviricota</taxon>
        <taxon>Caudoviricetes</taxon>
        <taxon>Gamtrevirus</taxon>
        <taxon>Gamtrevirus GMA3</taxon>
    </lineage>
</organism>
<evidence type="ECO:0000313" key="3">
    <source>
        <dbReference type="Proteomes" id="UP000204451"/>
    </source>
</evidence>
<dbReference type="GeneID" id="26516926"/>